<dbReference type="PROSITE" id="PS50222">
    <property type="entry name" value="EF_HAND_2"/>
    <property type="match status" value="1"/>
</dbReference>
<dbReference type="GO" id="GO:0005509">
    <property type="term" value="F:calcium ion binding"/>
    <property type="evidence" value="ECO:0007669"/>
    <property type="project" value="InterPro"/>
</dbReference>
<reference evidence="5" key="1">
    <citation type="submission" date="2021-01" db="EMBL/GenBank/DDBJ databases">
        <authorList>
            <person name="Corre E."/>
            <person name="Pelletier E."/>
            <person name="Niang G."/>
            <person name="Scheremetjew M."/>
            <person name="Finn R."/>
            <person name="Kale V."/>
            <person name="Holt S."/>
            <person name="Cochrane G."/>
            <person name="Meng A."/>
            <person name="Brown T."/>
            <person name="Cohen L."/>
        </authorList>
    </citation>
    <scope>NUCLEOTIDE SEQUENCE</scope>
    <source>
        <strain evidence="5">CCMP 2712</strain>
    </source>
</reference>
<dbReference type="PROSITE" id="PS00018">
    <property type="entry name" value="EF_HAND_1"/>
    <property type="match status" value="2"/>
</dbReference>
<evidence type="ECO:0000313" key="4">
    <source>
        <dbReference type="EMBL" id="CAE2314263.1"/>
    </source>
</evidence>
<dbReference type="InterPro" id="IPR011992">
    <property type="entry name" value="EF-hand-dom_pair"/>
</dbReference>
<feature type="domain" description="EF-hand" evidence="3">
    <location>
        <begin position="405"/>
        <end position="440"/>
    </location>
</feature>
<gene>
    <name evidence="4" type="ORF">GTHE00462_LOCUS23220</name>
    <name evidence="5" type="ORF">GTHE00462_LOCUS23224</name>
</gene>
<dbReference type="GO" id="GO:0004175">
    <property type="term" value="F:endopeptidase activity"/>
    <property type="evidence" value="ECO:0007669"/>
    <property type="project" value="UniProtKB-ARBA"/>
</dbReference>
<evidence type="ECO:0000259" key="3">
    <source>
        <dbReference type="PROSITE" id="PS50222"/>
    </source>
</evidence>
<dbReference type="EMBL" id="HBKN01029943">
    <property type="protein sequence ID" value="CAE2314267.1"/>
    <property type="molecule type" value="Transcribed_RNA"/>
</dbReference>
<dbReference type="InterPro" id="IPR003675">
    <property type="entry name" value="Rce1/LyrA-like_dom"/>
</dbReference>
<organism evidence="5">
    <name type="scientific">Guillardia theta</name>
    <name type="common">Cryptophyte</name>
    <name type="synonym">Cryptomonas phi</name>
    <dbReference type="NCBI Taxonomy" id="55529"/>
    <lineage>
        <taxon>Eukaryota</taxon>
        <taxon>Cryptophyceae</taxon>
        <taxon>Pyrenomonadales</taxon>
        <taxon>Geminigeraceae</taxon>
        <taxon>Guillardia</taxon>
    </lineage>
</organism>
<dbReference type="InterPro" id="IPR002048">
    <property type="entry name" value="EF_hand_dom"/>
</dbReference>
<evidence type="ECO:0000313" key="5">
    <source>
        <dbReference type="EMBL" id="CAE2314267.1"/>
    </source>
</evidence>
<protein>
    <recommendedName>
        <fullName evidence="3">EF-hand domain-containing protein</fullName>
    </recommendedName>
</protein>
<proteinExistence type="predicted"/>
<feature type="transmembrane region" description="Helical" evidence="2">
    <location>
        <begin position="267"/>
        <end position="285"/>
    </location>
</feature>
<dbReference type="Gene3D" id="1.10.238.10">
    <property type="entry name" value="EF-hand"/>
    <property type="match status" value="1"/>
</dbReference>
<feature type="transmembrane region" description="Helical" evidence="2">
    <location>
        <begin position="168"/>
        <end position="192"/>
    </location>
</feature>
<dbReference type="AlphaFoldDB" id="A0A6U6BA36"/>
<accession>A0A6U6BA36</accession>
<keyword evidence="2" id="KW-1133">Transmembrane helix</keyword>
<dbReference type="SUPFAM" id="SSF47473">
    <property type="entry name" value="EF-hand"/>
    <property type="match status" value="1"/>
</dbReference>
<dbReference type="Pfam" id="PF13202">
    <property type="entry name" value="EF-hand_5"/>
    <property type="match status" value="1"/>
</dbReference>
<feature type="transmembrane region" description="Helical" evidence="2">
    <location>
        <begin position="297"/>
        <end position="318"/>
    </location>
</feature>
<evidence type="ECO:0000256" key="2">
    <source>
        <dbReference type="SAM" id="Phobius"/>
    </source>
</evidence>
<dbReference type="GO" id="GO:0080120">
    <property type="term" value="P:CAAX-box protein maturation"/>
    <property type="evidence" value="ECO:0007669"/>
    <property type="project" value="UniProtKB-ARBA"/>
</dbReference>
<keyword evidence="2" id="KW-0472">Membrane</keyword>
<dbReference type="EMBL" id="HBKN01029939">
    <property type="protein sequence ID" value="CAE2314263.1"/>
    <property type="molecule type" value="Transcribed_RNA"/>
</dbReference>
<keyword evidence="2" id="KW-0812">Transmembrane</keyword>
<dbReference type="InterPro" id="IPR018247">
    <property type="entry name" value="EF_Hand_1_Ca_BS"/>
</dbReference>
<dbReference type="Pfam" id="PF02517">
    <property type="entry name" value="Rce1-like"/>
    <property type="match status" value="1"/>
</dbReference>
<evidence type="ECO:0000256" key="1">
    <source>
        <dbReference type="ARBA" id="ARBA00022837"/>
    </source>
</evidence>
<keyword evidence="1" id="KW-0106">Calcium</keyword>
<name>A0A6U6BA36_GUITH</name>
<sequence length="458" mass="49284">MAAASWAAASPAKPSSSPRTIISPALSSSLLQRSWSSQASSLSLLSPSSPSSSPMFHIADLAFLLAPAAFSHSPCKHLPGIRANNRCSRSSPVPSCFKRIRRGRSLVGGARCNVKPEDSEKGAAYFSAEVMESGNLFLAWSLLRNQALLGVTSLFTIQTLQYEDTITALGNAGVGILPLILIVLGSFPILFLGNKISTSESKAFIDINFSTNILALKLFGSKENIPFAFGVSSVLGAITGLCEELSFRALGLPILAKRLGEAGDPNVLLGLLASSLVFGLAHWSIGGSWKDNSVVVPLQILTGLWFGVLYILSGYNFLVPAGVHAIYDAYTLIDAHLASTSQLKYAQARSSSAKFLPIGPADASSTRERIQQNSRLIFYLADTSRDGILQLPEIRAAIQQLGYRPDETLLLSLFQQADRNQDGALDLNEWNSFVELLREQPASAIMPAEKKQRLLGFR</sequence>